<dbReference type="AlphaFoldDB" id="A0A4Q2V4W6"/>
<name>A0A4Q2V4W6_FUSOX</name>
<evidence type="ECO:0000256" key="1">
    <source>
        <dbReference type="SAM" id="MobiDB-lite"/>
    </source>
</evidence>
<organism evidence="2 3">
    <name type="scientific">Fusarium oxysporum f. sp. narcissi</name>
    <dbReference type="NCBI Taxonomy" id="451672"/>
    <lineage>
        <taxon>Eukaryota</taxon>
        <taxon>Fungi</taxon>
        <taxon>Dikarya</taxon>
        <taxon>Ascomycota</taxon>
        <taxon>Pezizomycotina</taxon>
        <taxon>Sordariomycetes</taxon>
        <taxon>Hypocreomycetidae</taxon>
        <taxon>Hypocreales</taxon>
        <taxon>Nectriaceae</taxon>
        <taxon>Fusarium</taxon>
        <taxon>Fusarium oxysporum species complex</taxon>
    </lineage>
</organism>
<dbReference type="EMBL" id="MQTW01000251">
    <property type="protein sequence ID" value="RYC81370.1"/>
    <property type="molecule type" value="Genomic_DNA"/>
</dbReference>
<proteinExistence type="predicted"/>
<feature type="region of interest" description="Disordered" evidence="1">
    <location>
        <begin position="44"/>
        <end position="71"/>
    </location>
</feature>
<protein>
    <submittedName>
        <fullName evidence="2">Uncharacterized protein</fullName>
    </submittedName>
</protein>
<comment type="caution">
    <text evidence="2">The sequence shown here is derived from an EMBL/GenBank/DDBJ whole genome shotgun (WGS) entry which is preliminary data.</text>
</comment>
<sequence length="71" mass="7323">MRPTVPLILADYVSVVHSDDPNQMAQASSHPLTMIVLPQTLVPARTPPLAVPPQAEGAHDADADSGGNGEG</sequence>
<dbReference type="Proteomes" id="UP000290540">
    <property type="component" value="Unassembled WGS sequence"/>
</dbReference>
<evidence type="ECO:0000313" key="2">
    <source>
        <dbReference type="EMBL" id="RYC81370.1"/>
    </source>
</evidence>
<gene>
    <name evidence="2" type="ORF">BFJ63_vAg15740</name>
</gene>
<reference evidence="2 3" key="1">
    <citation type="submission" date="2016-12" db="EMBL/GenBank/DDBJ databases">
        <title>Draft genome sequence of Fusarium oxysporum causing rot on Narcissus.</title>
        <authorList>
            <person name="Armitage A.D."/>
            <person name="Taylor A."/>
            <person name="Clarkson J.P."/>
            <person name="Harrison R.J."/>
            <person name="Jackson A.C."/>
        </authorList>
    </citation>
    <scope>NUCLEOTIDE SEQUENCE [LARGE SCALE GENOMIC DNA]</scope>
    <source>
        <strain evidence="2 3">N139</strain>
    </source>
</reference>
<evidence type="ECO:0000313" key="3">
    <source>
        <dbReference type="Proteomes" id="UP000290540"/>
    </source>
</evidence>
<accession>A0A4Q2V4W6</accession>